<accession>A0AAV3TDR5</accession>
<gene>
    <name evidence="3" type="ORF">GCM10009020_29060</name>
</gene>
<sequence length="119" mass="13595">MSLLDRLQEAVSQQPQDEPASASIPRTEVYSLLQNERRRHIIRYLAEHDDDEVAVSEIADHLAELGDDRTNCYVSAIQQHCPRMSPSVVEFDEQSKSVRIRPELYVVADVMEAVEETLD</sequence>
<evidence type="ECO:0000259" key="2">
    <source>
        <dbReference type="Pfam" id="PF24035"/>
    </source>
</evidence>
<keyword evidence="4" id="KW-1185">Reference proteome</keyword>
<organism evidence="3 4">
    <name type="scientific">Natronoarchaeum mannanilyticum</name>
    <dbReference type="NCBI Taxonomy" id="926360"/>
    <lineage>
        <taxon>Archaea</taxon>
        <taxon>Methanobacteriati</taxon>
        <taxon>Methanobacteriota</taxon>
        <taxon>Stenosarchaea group</taxon>
        <taxon>Halobacteria</taxon>
        <taxon>Halobacteriales</taxon>
        <taxon>Natronoarchaeaceae</taxon>
    </lineage>
</organism>
<reference evidence="3 4" key="1">
    <citation type="journal article" date="2019" name="Int. J. Syst. Evol. Microbiol.">
        <title>The Global Catalogue of Microorganisms (GCM) 10K type strain sequencing project: providing services to taxonomists for standard genome sequencing and annotation.</title>
        <authorList>
            <consortium name="The Broad Institute Genomics Platform"/>
            <consortium name="The Broad Institute Genome Sequencing Center for Infectious Disease"/>
            <person name="Wu L."/>
            <person name="Ma J."/>
        </authorList>
    </citation>
    <scope>NUCLEOTIDE SEQUENCE [LARGE SCALE GENOMIC DNA]</scope>
    <source>
        <strain evidence="3 4">JCM 16328</strain>
    </source>
</reference>
<proteinExistence type="predicted"/>
<feature type="region of interest" description="Disordered" evidence="1">
    <location>
        <begin position="1"/>
        <end position="25"/>
    </location>
</feature>
<dbReference type="InterPro" id="IPR055768">
    <property type="entry name" value="DUF7344"/>
</dbReference>
<protein>
    <recommendedName>
        <fullName evidence="2">DUF7344 domain-containing protein</fullName>
    </recommendedName>
</protein>
<dbReference type="EMBL" id="BAAADV010000007">
    <property type="protein sequence ID" value="GAA0678857.1"/>
    <property type="molecule type" value="Genomic_DNA"/>
</dbReference>
<evidence type="ECO:0000313" key="4">
    <source>
        <dbReference type="Proteomes" id="UP001500420"/>
    </source>
</evidence>
<evidence type="ECO:0000256" key="1">
    <source>
        <dbReference type="SAM" id="MobiDB-lite"/>
    </source>
</evidence>
<dbReference type="Pfam" id="PF24035">
    <property type="entry name" value="DUF7344"/>
    <property type="match status" value="1"/>
</dbReference>
<dbReference type="Proteomes" id="UP001500420">
    <property type="component" value="Unassembled WGS sequence"/>
</dbReference>
<feature type="domain" description="DUF7344" evidence="2">
    <location>
        <begin position="31"/>
        <end position="99"/>
    </location>
</feature>
<evidence type="ECO:0000313" key="3">
    <source>
        <dbReference type="EMBL" id="GAA0678857.1"/>
    </source>
</evidence>
<dbReference type="AlphaFoldDB" id="A0AAV3TDR5"/>
<comment type="caution">
    <text evidence="3">The sequence shown here is derived from an EMBL/GenBank/DDBJ whole genome shotgun (WGS) entry which is preliminary data.</text>
</comment>
<dbReference type="RefSeq" id="WP_343774778.1">
    <property type="nucleotide sequence ID" value="NZ_BAAADV010000007.1"/>
</dbReference>
<name>A0AAV3TDR5_9EURY</name>